<dbReference type="SUPFAM" id="SSF103481">
    <property type="entry name" value="Multidrug resistance efflux transporter EmrE"/>
    <property type="match status" value="2"/>
</dbReference>
<feature type="transmembrane region" description="Helical" evidence="1">
    <location>
        <begin position="253"/>
        <end position="274"/>
    </location>
</feature>
<dbReference type="GO" id="GO:0016020">
    <property type="term" value="C:membrane"/>
    <property type="evidence" value="ECO:0007669"/>
    <property type="project" value="InterPro"/>
</dbReference>
<feature type="transmembrane region" description="Helical" evidence="1">
    <location>
        <begin position="153"/>
        <end position="173"/>
    </location>
</feature>
<feature type="transmembrane region" description="Helical" evidence="1">
    <location>
        <begin position="6"/>
        <end position="26"/>
    </location>
</feature>
<dbReference type="InterPro" id="IPR000620">
    <property type="entry name" value="EamA_dom"/>
</dbReference>
<sequence>MIKGISYGALAGAVWGGVFLVPRMLHQFSPMALMTGRYVAYGLVSLLLLLPTLRAVWPRLQRHDWITLLWLSVSGNLVYYLCLSVAVQSVGVAPTSLVIGMLPVLVTLVGAFEHNAIHIKRLILPLLAIVAGVACTSYDVFSAELGSGLAQDASGKTIGMLAAAGALVAWSAYTIGNARHLARRPDLSSHDWSLLTGVVTGAMALLLALPLLWSPAATNPALPWGLFAGLMALLAIGPSVIGTGLWNAATRRLPLTLGGQMIIFETVFALLYGFVWEARWPRPLELTAIVLLLGGVAASSWAHATHTPSPEHAG</sequence>
<dbReference type="AlphaFoldDB" id="A0A1W1WXH0"/>
<feature type="transmembrane region" description="Helical" evidence="1">
    <location>
        <begin position="194"/>
        <end position="213"/>
    </location>
</feature>
<evidence type="ECO:0000313" key="4">
    <source>
        <dbReference type="Proteomes" id="UP000192761"/>
    </source>
</evidence>
<reference evidence="3 4" key="1">
    <citation type="submission" date="2017-04" db="EMBL/GenBank/DDBJ databases">
        <authorList>
            <person name="Afonso C.L."/>
            <person name="Miller P.J."/>
            <person name="Scott M.A."/>
            <person name="Spackman E."/>
            <person name="Goraichik I."/>
            <person name="Dimitrov K.M."/>
            <person name="Suarez D.L."/>
            <person name="Swayne D.E."/>
        </authorList>
    </citation>
    <scope>NUCLEOTIDE SEQUENCE [LARGE SCALE GENOMIC DNA]</scope>
    <source>
        <strain evidence="3 4">DSM 23236</strain>
    </source>
</reference>
<accession>A0A1W1WXH0</accession>
<gene>
    <name evidence="3" type="ORF">SAMN02745857_00161</name>
</gene>
<dbReference type="EMBL" id="FWXD01000001">
    <property type="protein sequence ID" value="SMC16334.1"/>
    <property type="molecule type" value="Genomic_DNA"/>
</dbReference>
<feature type="domain" description="EamA" evidence="2">
    <location>
        <begin position="158"/>
        <end position="299"/>
    </location>
</feature>
<keyword evidence="4" id="KW-1185">Reference proteome</keyword>
<dbReference type="Proteomes" id="UP000192761">
    <property type="component" value="Unassembled WGS sequence"/>
</dbReference>
<protein>
    <submittedName>
        <fullName evidence="3">Permease of the drug/metabolite transporter (DMT) superfamily</fullName>
    </submittedName>
</protein>
<evidence type="ECO:0000313" key="3">
    <source>
        <dbReference type="EMBL" id="SMC16334.1"/>
    </source>
</evidence>
<feature type="transmembrane region" description="Helical" evidence="1">
    <location>
        <begin position="122"/>
        <end position="141"/>
    </location>
</feature>
<feature type="domain" description="EamA" evidence="2">
    <location>
        <begin position="3"/>
        <end position="137"/>
    </location>
</feature>
<feature type="transmembrane region" description="Helical" evidence="1">
    <location>
        <begin position="225"/>
        <end position="246"/>
    </location>
</feature>
<dbReference type="InterPro" id="IPR037185">
    <property type="entry name" value="EmrE-like"/>
</dbReference>
<feature type="transmembrane region" description="Helical" evidence="1">
    <location>
        <begin position="77"/>
        <end position="110"/>
    </location>
</feature>
<evidence type="ECO:0000256" key="1">
    <source>
        <dbReference type="SAM" id="Phobius"/>
    </source>
</evidence>
<keyword evidence="1" id="KW-0812">Transmembrane</keyword>
<dbReference type="RefSeq" id="WP_084088635.1">
    <property type="nucleotide sequence ID" value="NZ_FWXD01000001.1"/>
</dbReference>
<keyword evidence="1" id="KW-0472">Membrane</keyword>
<organism evidence="3 4">
    <name type="scientific">Andreprevotia lacus DSM 23236</name>
    <dbReference type="NCBI Taxonomy" id="1121001"/>
    <lineage>
        <taxon>Bacteria</taxon>
        <taxon>Pseudomonadati</taxon>
        <taxon>Pseudomonadota</taxon>
        <taxon>Betaproteobacteria</taxon>
        <taxon>Neisseriales</taxon>
        <taxon>Chitinibacteraceae</taxon>
        <taxon>Andreprevotia</taxon>
    </lineage>
</organism>
<dbReference type="Pfam" id="PF00892">
    <property type="entry name" value="EamA"/>
    <property type="match status" value="2"/>
</dbReference>
<keyword evidence="1" id="KW-1133">Transmembrane helix</keyword>
<name>A0A1W1WXH0_9NEIS</name>
<dbReference type="STRING" id="1121001.SAMN02745857_00161"/>
<dbReference type="OrthoDB" id="7216522at2"/>
<feature type="transmembrane region" description="Helical" evidence="1">
    <location>
        <begin position="38"/>
        <end position="57"/>
    </location>
</feature>
<evidence type="ECO:0000259" key="2">
    <source>
        <dbReference type="Pfam" id="PF00892"/>
    </source>
</evidence>
<proteinExistence type="predicted"/>